<dbReference type="OrthoDB" id="9770329at2"/>
<evidence type="ECO:0000256" key="5">
    <source>
        <dbReference type="ARBA" id="ARBA00023098"/>
    </source>
</evidence>
<dbReference type="PANTHER" id="PTHR21624:SF1">
    <property type="entry name" value="ALKYLGLYCEROL MONOOXYGENASE"/>
    <property type="match status" value="1"/>
</dbReference>
<gene>
    <name evidence="9" type="ORF">CRP01_04380</name>
</gene>
<evidence type="ECO:0000256" key="4">
    <source>
        <dbReference type="ARBA" id="ARBA00023002"/>
    </source>
</evidence>
<evidence type="ECO:0000256" key="6">
    <source>
        <dbReference type="ARBA" id="ARBA00023136"/>
    </source>
</evidence>
<evidence type="ECO:0000256" key="2">
    <source>
        <dbReference type="ARBA" id="ARBA00022692"/>
    </source>
</evidence>
<dbReference type="GO" id="GO:0050479">
    <property type="term" value="F:glyceryl-ether monooxygenase activity"/>
    <property type="evidence" value="ECO:0007669"/>
    <property type="project" value="TreeGrafter"/>
</dbReference>
<comment type="caution">
    <text evidence="9">The sequence shown here is derived from an EMBL/GenBank/DDBJ whole genome shotgun (WGS) entry which is preliminary data.</text>
</comment>
<evidence type="ECO:0000313" key="9">
    <source>
        <dbReference type="EMBL" id="PHN07998.1"/>
    </source>
</evidence>
<feature type="transmembrane region" description="Helical" evidence="7">
    <location>
        <begin position="80"/>
        <end position="98"/>
    </location>
</feature>
<organism evidence="9 10">
    <name type="scientific">Flavilitoribacter nigricans (strain ATCC 23147 / DSM 23189 / NBRC 102662 / NCIMB 1420 / SS-2)</name>
    <name type="common">Lewinella nigricans</name>
    <dbReference type="NCBI Taxonomy" id="1122177"/>
    <lineage>
        <taxon>Bacteria</taxon>
        <taxon>Pseudomonadati</taxon>
        <taxon>Bacteroidota</taxon>
        <taxon>Saprospiria</taxon>
        <taxon>Saprospirales</taxon>
        <taxon>Lewinellaceae</taxon>
        <taxon>Flavilitoribacter</taxon>
    </lineage>
</organism>
<feature type="transmembrane region" description="Helical" evidence="7">
    <location>
        <begin position="144"/>
        <end position="168"/>
    </location>
</feature>
<feature type="transmembrane region" description="Helical" evidence="7">
    <location>
        <begin position="330"/>
        <end position="351"/>
    </location>
</feature>
<dbReference type="GO" id="GO:0005506">
    <property type="term" value="F:iron ion binding"/>
    <property type="evidence" value="ECO:0007669"/>
    <property type="project" value="InterPro"/>
</dbReference>
<evidence type="ECO:0000256" key="7">
    <source>
        <dbReference type="SAM" id="Phobius"/>
    </source>
</evidence>
<keyword evidence="3 7" id="KW-1133">Transmembrane helix</keyword>
<dbReference type="AlphaFoldDB" id="A0A2D0NHV3"/>
<name>A0A2D0NHV3_FLAN2</name>
<dbReference type="GO" id="GO:0012505">
    <property type="term" value="C:endomembrane system"/>
    <property type="evidence" value="ECO:0007669"/>
    <property type="project" value="UniProtKB-SubCell"/>
</dbReference>
<dbReference type="PANTHER" id="PTHR21624">
    <property type="entry name" value="STEROL DESATURASE-RELATED PROTEIN"/>
    <property type="match status" value="1"/>
</dbReference>
<dbReference type="InterPro" id="IPR006694">
    <property type="entry name" value="Fatty_acid_hydroxylase"/>
</dbReference>
<sequence>METYAQVLNYAIPFFILLMLVEEIAARWMRVEVNRGVDTISSLSSGFTNVIKDVLGLTIVILSYGWLVDKVALTEIKSGWLLYVIAFLAMDLSSYWVHRWSHEINFLWNRHIIHHSSEEFNLACALRQSISNIFSYFNFLLLPAALLGVPTEVIAVVAPIHLFAQFWYHTKLIDKMGWLEHILVTPSHHRVHHAINQQYLDKNYAAIFIFWDKWFGTFQEEREDIPPVYGVKRPVKTWNPFLINFQHLALLARDAWYTRNWWDKIRLWFMPTGWRPADVADRFPITGVEDVYAYQKYDTRLSSQLLVWSWTQLAITFVLMLYLFNRIGDLSFIAILLYGIFLFVSVFSFTTLMDKSPYALATELVRSGLGLALIWWQQDWFGMSSIVPYLNYLIAAYLIFSPLVVYYFVRTECRDTAEAKAPSAPHSQIAS</sequence>
<dbReference type="Pfam" id="PF04116">
    <property type="entry name" value="FA_hydroxylase"/>
    <property type="match status" value="1"/>
</dbReference>
<keyword evidence="6 7" id="KW-0472">Membrane</keyword>
<dbReference type="InterPro" id="IPR051689">
    <property type="entry name" value="Sterol_desaturase/TMEM195"/>
</dbReference>
<comment type="subcellular location">
    <subcellularLocation>
        <location evidence="1">Endomembrane system</location>
        <topology evidence="1">Multi-pass membrane protein</topology>
    </subcellularLocation>
</comment>
<feature type="transmembrane region" description="Helical" evidence="7">
    <location>
        <begin position="305"/>
        <end position="324"/>
    </location>
</feature>
<dbReference type="GO" id="GO:0008610">
    <property type="term" value="P:lipid biosynthetic process"/>
    <property type="evidence" value="ECO:0007669"/>
    <property type="project" value="InterPro"/>
</dbReference>
<dbReference type="GO" id="GO:0016020">
    <property type="term" value="C:membrane"/>
    <property type="evidence" value="ECO:0007669"/>
    <property type="project" value="GOC"/>
</dbReference>
<feature type="transmembrane region" description="Helical" evidence="7">
    <location>
        <begin position="49"/>
        <end position="68"/>
    </location>
</feature>
<proteinExistence type="predicted"/>
<feature type="transmembrane region" description="Helical" evidence="7">
    <location>
        <begin position="7"/>
        <end position="29"/>
    </location>
</feature>
<dbReference type="GO" id="GO:0006643">
    <property type="term" value="P:membrane lipid metabolic process"/>
    <property type="evidence" value="ECO:0007669"/>
    <property type="project" value="TreeGrafter"/>
</dbReference>
<reference evidence="9 10" key="1">
    <citation type="submission" date="2017-10" db="EMBL/GenBank/DDBJ databases">
        <title>The draft genome sequence of Lewinella nigricans NBRC 102662.</title>
        <authorList>
            <person name="Wang K."/>
        </authorList>
    </citation>
    <scope>NUCLEOTIDE SEQUENCE [LARGE SCALE GENOMIC DNA]</scope>
    <source>
        <strain evidence="9 10">NBRC 102662</strain>
    </source>
</reference>
<feature type="domain" description="Fatty acid hydroxylase" evidence="8">
    <location>
        <begin position="84"/>
        <end position="217"/>
    </location>
</feature>
<feature type="transmembrane region" description="Helical" evidence="7">
    <location>
        <begin position="389"/>
        <end position="409"/>
    </location>
</feature>
<feature type="transmembrane region" description="Helical" evidence="7">
    <location>
        <begin position="358"/>
        <end position="377"/>
    </location>
</feature>
<evidence type="ECO:0000313" key="10">
    <source>
        <dbReference type="Proteomes" id="UP000223913"/>
    </source>
</evidence>
<protein>
    <submittedName>
        <fullName evidence="9">Sterol desaturase</fullName>
    </submittedName>
</protein>
<evidence type="ECO:0000256" key="1">
    <source>
        <dbReference type="ARBA" id="ARBA00004127"/>
    </source>
</evidence>
<keyword evidence="2 7" id="KW-0812">Transmembrane</keyword>
<dbReference type="Proteomes" id="UP000223913">
    <property type="component" value="Unassembled WGS sequence"/>
</dbReference>
<keyword evidence="4" id="KW-0560">Oxidoreductase</keyword>
<accession>A0A2D0NHV3</accession>
<keyword evidence="5" id="KW-0443">Lipid metabolism</keyword>
<evidence type="ECO:0000256" key="3">
    <source>
        <dbReference type="ARBA" id="ARBA00022989"/>
    </source>
</evidence>
<dbReference type="EMBL" id="PDUD01000004">
    <property type="protein sequence ID" value="PHN07998.1"/>
    <property type="molecule type" value="Genomic_DNA"/>
</dbReference>
<evidence type="ECO:0000259" key="8">
    <source>
        <dbReference type="Pfam" id="PF04116"/>
    </source>
</evidence>
<dbReference type="RefSeq" id="WP_099148788.1">
    <property type="nucleotide sequence ID" value="NZ_PDUD01000004.1"/>
</dbReference>
<keyword evidence="10" id="KW-1185">Reference proteome</keyword>